<dbReference type="EMBL" id="QKWP01000422">
    <property type="protein sequence ID" value="RIB20349.1"/>
    <property type="molecule type" value="Genomic_DNA"/>
</dbReference>
<dbReference type="OrthoDB" id="298084at2759"/>
<reference evidence="3 4" key="1">
    <citation type="submission" date="2018-06" db="EMBL/GenBank/DDBJ databases">
        <title>Comparative genomics reveals the genomic features of Rhizophagus irregularis, R. cerebriforme, R. diaphanum and Gigaspora rosea, and their symbiotic lifestyle signature.</title>
        <authorList>
            <person name="Morin E."/>
            <person name="San Clemente H."/>
            <person name="Chen E.C.H."/>
            <person name="De La Providencia I."/>
            <person name="Hainaut M."/>
            <person name="Kuo A."/>
            <person name="Kohler A."/>
            <person name="Murat C."/>
            <person name="Tang N."/>
            <person name="Roy S."/>
            <person name="Loubradou J."/>
            <person name="Henrissat B."/>
            <person name="Grigoriev I.V."/>
            <person name="Corradi N."/>
            <person name="Roux C."/>
            <person name="Martin F.M."/>
        </authorList>
    </citation>
    <scope>NUCLEOTIDE SEQUENCE [LARGE SCALE GENOMIC DNA]</scope>
    <source>
        <strain evidence="3 4">DAOM 194757</strain>
    </source>
</reference>
<dbReference type="Gene3D" id="3.30.710.10">
    <property type="entry name" value="Potassium Channel Kv1.1, Chain A"/>
    <property type="match status" value="1"/>
</dbReference>
<dbReference type="SUPFAM" id="SSF54695">
    <property type="entry name" value="POZ domain"/>
    <property type="match status" value="1"/>
</dbReference>
<evidence type="ECO:0000259" key="1">
    <source>
        <dbReference type="PROSITE" id="PS50097"/>
    </source>
</evidence>
<evidence type="ECO:0000259" key="2">
    <source>
        <dbReference type="PROSITE" id="PS51886"/>
    </source>
</evidence>
<dbReference type="Pfam" id="PF07534">
    <property type="entry name" value="TLD"/>
    <property type="match status" value="1"/>
</dbReference>
<keyword evidence="4" id="KW-1185">Reference proteome</keyword>
<accession>A0A397VH64</accession>
<dbReference type="InterPro" id="IPR011705">
    <property type="entry name" value="BACK"/>
</dbReference>
<dbReference type="AlphaFoldDB" id="A0A397VH64"/>
<dbReference type="Pfam" id="PF07707">
    <property type="entry name" value="BACK"/>
    <property type="match status" value="1"/>
</dbReference>
<proteinExistence type="predicted"/>
<protein>
    <recommendedName>
        <fullName evidence="5">BTB/POZ domain-containing protein</fullName>
    </recommendedName>
</protein>
<dbReference type="PROSITE" id="PS50097">
    <property type="entry name" value="BTB"/>
    <property type="match status" value="1"/>
</dbReference>
<dbReference type="PANTHER" id="PTHR24410:SF23">
    <property type="entry name" value="BTB DOMAIN-CONTAINING PROTEIN-RELATED"/>
    <property type="match status" value="1"/>
</dbReference>
<evidence type="ECO:0000313" key="4">
    <source>
        <dbReference type="Proteomes" id="UP000266673"/>
    </source>
</evidence>
<dbReference type="SMART" id="SM00584">
    <property type="entry name" value="TLDc"/>
    <property type="match status" value="1"/>
</dbReference>
<name>A0A397VH64_9GLOM</name>
<dbReference type="Proteomes" id="UP000266673">
    <property type="component" value="Unassembled WGS sequence"/>
</dbReference>
<evidence type="ECO:0000313" key="3">
    <source>
        <dbReference type="EMBL" id="RIB20349.1"/>
    </source>
</evidence>
<dbReference type="CDD" id="cd18186">
    <property type="entry name" value="BTB_POZ_ZBTB_KLHL-like"/>
    <property type="match status" value="1"/>
</dbReference>
<gene>
    <name evidence="3" type="ORF">C2G38_2179507</name>
</gene>
<comment type="caution">
    <text evidence="3">The sequence shown here is derived from an EMBL/GenBank/DDBJ whole genome shotgun (WGS) entry which is preliminary data.</text>
</comment>
<evidence type="ECO:0008006" key="5">
    <source>
        <dbReference type="Google" id="ProtNLM"/>
    </source>
</evidence>
<dbReference type="InterPro" id="IPR006571">
    <property type="entry name" value="TLDc_dom"/>
</dbReference>
<feature type="domain" description="BTB" evidence="1">
    <location>
        <begin position="23"/>
        <end position="96"/>
    </location>
</feature>
<dbReference type="InterPro" id="IPR000210">
    <property type="entry name" value="BTB/POZ_dom"/>
</dbReference>
<dbReference type="PROSITE" id="PS51886">
    <property type="entry name" value="TLDC"/>
    <property type="match status" value="1"/>
</dbReference>
<sequence length="494" mass="57201">MAKTFSEDIAEDFKNLYETRERYDTIITVGKEPNVESIHAHSVILCTRSSYFRRALSVEWGKRKDGYFVLSQPNISALTFNIILKFLYCGILDLNSQDAEIILDLLVAADELLIQKLTDFIQEFLIENSSIFLQQSLIKMVHFITDNKQFNELIEAYLETICDEPKLLFDSEEFLSLKEDSLKLILKCDSLDMKECDIWKKLIKWGIAQNTMLESDIMCEDTNNEDMCEDMCEDTNNEDMCENEDINVLKKTLSELIEFIRFYQMDHKKFMPEVWKYKHLLSEHLVEDILTCFLDSDIKLSYNPFLIRWGNFKIDSVLIDKEIALLLTEWIDKKTIDNEISKGFHYKFNLLFRSSLDGLSSLAFHRKCNKKGATITIAKAQNSDLLIGGYNPLDWNGKNVLKKTTDSFIFAFDYNDLENATVSRINHNNSNYAIGCDKSHGPQFGEGPDLFVPNNSNIWKLKTESYPKIANMDSVTIVNYEVFQIVSNVTEEST</sequence>
<feature type="domain" description="TLDc" evidence="2">
    <location>
        <begin position="317"/>
        <end position="486"/>
    </location>
</feature>
<dbReference type="SMART" id="SM00225">
    <property type="entry name" value="BTB"/>
    <property type="match status" value="1"/>
</dbReference>
<dbReference type="InterPro" id="IPR011333">
    <property type="entry name" value="SKP1/BTB/POZ_sf"/>
</dbReference>
<dbReference type="PANTHER" id="PTHR24410">
    <property type="entry name" value="HL07962P-RELATED"/>
    <property type="match status" value="1"/>
</dbReference>
<organism evidence="3 4">
    <name type="scientific">Gigaspora rosea</name>
    <dbReference type="NCBI Taxonomy" id="44941"/>
    <lineage>
        <taxon>Eukaryota</taxon>
        <taxon>Fungi</taxon>
        <taxon>Fungi incertae sedis</taxon>
        <taxon>Mucoromycota</taxon>
        <taxon>Glomeromycotina</taxon>
        <taxon>Glomeromycetes</taxon>
        <taxon>Diversisporales</taxon>
        <taxon>Gigasporaceae</taxon>
        <taxon>Gigaspora</taxon>
    </lineage>
</organism>
<dbReference type="InterPro" id="IPR051481">
    <property type="entry name" value="BTB-POZ/Galectin-3-binding"/>
</dbReference>
<dbReference type="Pfam" id="PF00651">
    <property type="entry name" value="BTB"/>
    <property type="match status" value="1"/>
</dbReference>